<dbReference type="SMART" id="SM01058">
    <property type="entry name" value="CarD_TRCF"/>
    <property type="match status" value="1"/>
</dbReference>
<dbReference type="Gene3D" id="2.40.10.170">
    <property type="match status" value="1"/>
</dbReference>
<organism evidence="2 3">
    <name type="scientific">Salicibibacter cibi</name>
    <dbReference type="NCBI Taxonomy" id="2743001"/>
    <lineage>
        <taxon>Bacteria</taxon>
        <taxon>Bacillati</taxon>
        <taxon>Bacillota</taxon>
        <taxon>Bacilli</taxon>
        <taxon>Bacillales</taxon>
        <taxon>Bacillaceae</taxon>
        <taxon>Salicibibacter</taxon>
    </lineage>
</organism>
<feature type="domain" description="CarD-like/TRCF RNAP-interacting" evidence="1">
    <location>
        <begin position="1"/>
        <end position="112"/>
    </location>
</feature>
<dbReference type="GO" id="GO:0009303">
    <property type="term" value="P:rRNA transcription"/>
    <property type="evidence" value="ECO:0007669"/>
    <property type="project" value="TreeGrafter"/>
</dbReference>
<evidence type="ECO:0000259" key="1">
    <source>
        <dbReference type="SMART" id="SM01058"/>
    </source>
</evidence>
<protein>
    <submittedName>
        <fullName evidence="2">CarD family transcriptional regulator</fullName>
    </submittedName>
</protein>
<sequence length="168" mass="19296">MLQIGDLIIYQVHGICRVMDICDQTYAGVTRKYYVLHPIENNHKLTVHIPVEKGKALLMKLIDKEEAKDVLQSFHSDGIEWIQRPQQRGHVYTGIVNTGNRIDIAKIANTLIQKKFELEKDGKKLNELDKKMLINIEKIFFQEIAVALDTSVEDITDEVNRILGKKIS</sequence>
<dbReference type="SUPFAM" id="SSF141259">
    <property type="entry name" value="CarD-like"/>
    <property type="match status" value="1"/>
</dbReference>
<dbReference type="EMBL" id="CP054706">
    <property type="protein sequence ID" value="QQK79199.1"/>
    <property type="molecule type" value="Genomic_DNA"/>
</dbReference>
<dbReference type="InterPro" id="IPR048792">
    <property type="entry name" value="CarD_C"/>
</dbReference>
<reference evidence="2 3" key="1">
    <citation type="submission" date="2020-06" db="EMBL/GenBank/DDBJ databases">
        <title>Genomic analysis of Salicibibacter sp. NKC21-4.</title>
        <authorList>
            <person name="Oh Y.J."/>
        </authorList>
    </citation>
    <scope>NUCLEOTIDE SEQUENCE [LARGE SCALE GENOMIC DNA]</scope>
    <source>
        <strain evidence="2 3">NKC21-4</strain>
    </source>
</reference>
<dbReference type="InterPro" id="IPR052531">
    <property type="entry name" value="CarD-like_regulator"/>
</dbReference>
<dbReference type="InterPro" id="IPR036101">
    <property type="entry name" value="CarD-like/TRCF_RID_sf"/>
</dbReference>
<evidence type="ECO:0000313" key="2">
    <source>
        <dbReference type="EMBL" id="QQK79199.1"/>
    </source>
</evidence>
<dbReference type="Pfam" id="PF21095">
    <property type="entry name" value="CarD_C"/>
    <property type="match status" value="1"/>
</dbReference>
<dbReference type="Gene3D" id="1.20.58.1290">
    <property type="entry name" value="CarD-like, C-terminal domain"/>
    <property type="match status" value="1"/>
</dbReference>
<dbReference type="AlphaFoldDB" id="A0A7T7CEN1"/>
<dbReference type="Proteomes" id="UP000595349">
    <property type="component" value="Chromosome"/>
</dbReference>
<dbReference type="RefSeq" id="WP_200088447.1">
    <property type="nucleotide sequence ID" value="NZ_CP054706.1"/>
</dbReference>
<dbReference type="PANTHER" id="PTHR38447:SF1">
    <property type="entry name" value="RNA POLYMERASE-BINDING TRANSCRIPTION FACTOR CARD"/>
    <property type="match status" value="1"/>
</dbReference>
<evidence type="ECO:0000313" key="3">
    <source>
        <dbReference type="Proteomes" id="UP000595349"/>
    </source>
</evidence>
<dbReference type="InterPro" id="IPR003711">
    <property type="entry name" value="CarD-like/TRCF_RID"/>
</dbReference>
<dbReference type="PANTHER" id="PTHR38447">
    <property type="entry name" value="TRANSCRIPTION FACTOR YDEB-RELATED"/>
    <property type="match status" value="1"/>
</dbReference>
<dbReference type="KEGG" id="scib:HUG20_04335"/>
<accession>A0A7T7CEN1</accession>
<keyword evidence="3" id="KW-1185">Reference proteome</keyword>
<proteinExistence type="predicted"/>
<dbReference type="InterPro" id="IPR042215">
    <property type="entry name" value="CarD-like_C"/>
</dbReference>
<gene>
    <name evidence="2" type="ORF">HUG20_04335</name>
</gene>
<name>A0A7T7CEN1_9BACI</name>
<dbReference type="Pfam" id="PF02559">
    <property type="entry name" value="CarD_TRCF_RID"/>
    <property type="match status" value="1"/>
</dbReference>